<evidence type="ECO:0000259" key="1">
    <source>
        <dbReference type="Pfam" id="PF13443"/>
    </source>
</evidence>
<dbReference type="RefSeq" id="WP_379069688.1">
    <property type="nucleotide sequence ID" value="NZ_JBHTIT010000001.1"/>
</dbReference>
<dbReference type="InterPro" id="IPR001387">
    <property type="entry name" value="Cro/C1-type_HTH"/>
</dbReference>
<organism evidence="2 3">
    <name type="scientific">Paraperlucidibaca wandonensis</name>
    <dbReference type="NCBI Taxonomy" id="1268273"/>
    <lineage>
        <taxon>Bacteria</taxon>
        <taxon>Pseudomonadati</taxon>
        <taxon>Pseudomonadota</taxon>
        <taxon>Gammaproteobacteria</taxon>
        <taxon>Moraxellales</taxon>
        <taxon>Moraxellaceae</taxon>
        <taxon>Paraperlucidibaca</taxon>
    </lineage>
</organism>
<dbReference type="Pfam" id="PF13443">
    <property type="entry name" value="HTH_26"/>
    <property type="match status" value="1"/>
</dbReference>
<proteinExistence type="predicted"/>
<dbReference type="EMBL" id="JBHTIT010000001">
    <property type="protein sequence ID" value="MFD0949733.1"/>
    <property type="molecule type" value="Genomic_DNA"/>
</dbReference>
<dbReference type="Proteomes" id="UP001597044">
    <property type="component" value="Unassembled WGS sequence"/>
</dbReference>
<gene>
    <name evidence="2" type="ORF">ACFQ0F_04915</name>
</gene>
<feature type="domain" description="HTH cro/C1-type" evidence="1">
    <location>
        <begin position="5"/>
        <end position="29"/>
    </location>
</feature>
<evidence type="ECO:0000313" key="2">
    <source>
        <dbReference type="EMBL" id="MFD0949733.1"/>
    </source>
</evidence>
<reference evidence="3" key="1">
    <citation type="journal article" date="2019" name="Int. J. Syst. Evol. Microbiol.">
        <title>The Global Catalogue of Microorganisms (GCM) 10K type strain sequencing project: providing services to taxonomists for standard genome sequencing and annotation.</title>
        <authorList>
            <consortium name="The Broad Institute Genomics Platform"/>
            <consortium name="The Broad Institute Genome Sequencing Center for Infectious Disease"/>
            <person name="Wu L."/>
            <person name="Ma J."/>
        </authorList>
    </citation>
    <scope>NUCLEOTIDE SEQUENCE [LARGE SCALE GENOMIC DNA]</scope>
    <source>
        <strain evidence="3">CCUG 63419</strain>
    </source>
</reference>
<accession>A0ABW3HE45</accession>
<evidence type="ECO:0000313" key="3">
    <source>
        <dbReference type="Proteomes" id="UP001597044"/>
    </source>
</evidence>
<protein>
    <submittedName>
        <fullName evidence="2">Helix-turn-helix domain-containing protein</fullName>
    </submittedName>
</protein>
<sequence>MLGYNCTTDVIDRLCKYFGCQVSDLMEHISE</sequence>
<keyword evidence="3" id="KW-1185">Reference proteome</keyword>
<name>A0ABW3HE45_9GAMM</name>
<comment type="caution">
    <text evidence="2">The sequence shown here is derived from an EMBL/GenBank/DDBJ whole genome shotgun (WGS) entry which is preliminary data.</text>
</comment>